<dbReference type="RefSeq" id="WP_140602839.1">
    <property type="nucleotide sequence ID" value="NZ_SAWY01000017.1"/>
</dbReference>
<dbReference type="Pfam" id="PF04151">
    <property type="entry name" value="PPC"/>
    <property type="match status" value="1"/>
</dbReference>
<organism evidence="3 4">
    <name type="scientific">Litorilituus lipolyticus</name>
    <dbReference type="NCBI Taxonomy" id="2491017"/>
    <lineage>
        <taxon>Bacteria</taxon>
        <taxon>Pseudomonadati</taxon>
        <taxon>Pseudomonadota</taxon>
        <taxon>Gammaproteobacteria</taxon>
        <taxon>Alteromonadales</taxon>
        <taxon>Colwelliaceae</taxon>
        <taxon>Litorilituus</taxon>
    </lineage>
</organism>
<dbReference type="EMBL" id="SAWY01000017">
    <property type="protein sequence ID" value="TPH15964.1"/>
    <property type="molecule type" value="Genomic_DNA"/>
</dbReference>
<dbReference type="InterPro" id="IPR007280">
    <property type="entry name" value="Peptidase_C_arc/bac"/>
</dbReference>
<comment type="caution">
    <text evidence="3">The sequence shown here is derived from an EMBL/GenBank/DDBJ whole genome shotgun (WGS) entry which is preliminary data.</text>
</comment>
<dbReference type="InterPro" id="IPR002169">
    <property type="entry name" value="Peptidase_M9A/M9B"/>
</dbReference>
<dbReference type="Gene3D" id="1.10.390.20">
    <property type="match status" value="1"/>
</dbReference>
<gene>
    <name evidence="3" type="ORF">EPA86_07605</name>
</gene>
<feature type="active site" evidence="1">
    <location>
        <position position="296"/>
    </location>
</feature>
<dbReference type="Gene3D" id="2.60.120.380">
    <property type="match status" value="1"/>
</dbReference>
<evidence type="ECO:0000313" key="4">
    <source>
        <dbReference type="Proteomes" id="UP000315303"/>
    </source>
</evidence>
<dbReference type="Pfam" id="PF01752">
    <property type="entry name" value="Peptidase_M9"/>
    <property type="match status" value="2"/>
</dbReference>
<accession>A0A502KXV9</accession>
<dbReference type="Gene3D" id="3.40.30.160">
    <property type="entry name" value="Collagenase ColT, N-terminal domain"/>
    <property type="match status" value="1"/>
</dbReference>
<dbReference type="OrthoDB" id="5683213at2"/>
<sequence length="887" mass="100406">MRSSRYLLYPLTPLFFACTTSSELSESPKLQPTVNSVEIIQNAPLGSMQNPIKYQLGIPVRNINTDNPLYYTLDVPNDKASLVFSFAWGKDAKVLGNPDIYVSHEKIPTVENYDCRGTWKKGDSELCVFDKPKAGKYYLLINPVIDKENKDNEKLGEFEVNDGLLFTSTDIYSINHACEKATADIRAQALTEKQKTFVCDRLAMTQARFLNDWKKIDPYFAQPIEGDLNHRVVAELYDSIKSHKTWMSYLQDSRNNSGIFHEESPEDPNSPQATFRTFNGIHWTGGLTHYWNLEHEFAHYLDGRHLKKGTYSTAVNHMISWWSEGLAQHFGFWNGPERQFTTAHSAFYPKNILSCDSALTTYADNSGKDTIKSFTITNESKEAIFLKRVNYNGELSENKQAIKLEPKQSWSGFNKGNWQQGDRFILRDKEKACIAAASLTEETTLAFKDHRLSAKYNTASLQEVFHKKVNPYSWGHLAFTFLFEEKTADLKHFVRLIKQGKYTESDVFLDALALRYEADFQAWLYWGTKKSFIDSFELDESNLPLNSYTTLYGAGDWGFKLSIEKGMPSLTIGSAGGVGEYDLLIGKGRPVHSVASLNQDALVCKTDTPAEQQPKQQCVLSDVKAGDYYITVDNVSAIAVLADTHIYACAGENCVETLALPEDPAPESVTVLQPPRIVESAAIDSCNLTSPYELIQNEEKQLRSFEVINNAKTNIHLQRIAADTGKVSSTRIELKPNETWQPEKAIYDDERILVSNNQGECLGTIKAKKYRHIGFFERTPIADNTCKLKQSYKSSSKSAKNASLRNESNQHIYAFWVFPDQEANKKTNGLLRRSYYASLAPGETWDNITWRHDDRIMLGNNDDPHTAECLAILEVDSEKHSAFTINK</sequence>
<protein>
    <recommendedName>
        <fullName evidence="2">Peptidase C-terminal archaeal/bacterial domain-containing protein</fullName>
    </recommendedName>
</protein>
<dbReference type="GO" id="GO:0005576">
    <property type="term" value="C:extracellular region"/>
    <property type="evidence" value="ECO:0007669"/>
    <property type="project" value="InterPro"/>
</dbReference>
<keyword evidence="4" id="KW-1185">Reference proteome</keyword>
<dbReference type="GO" id="GO:0004222">
    <property type="term" value="F:metalloendopeptidase activity"/>
    <property type="evidence" value="ECO:0007669"/>
    <property type="project" value="InterPro"/>
</dbReference>
<reference evidence="3 4" key="1">
    <citation type="submission" date="2019-01" db="EMBL/GenBank/DDBJ databases">
        <title>Litorilituus lipolytica sp. nov., isolated from intertidal sand of the Yellow Sea in China.</title>
        <authorList>
            <person name="Liu A."/>
        </authorList>
    </citation>
    <scope>NUCLEOTIDE SEQUENCE [LARGE SCALE GENOMIC DNA]</scope>
    <source>
        <strain evidence="3 4">RZ04</strain>
    </source>
</reference>
<proteinExistence type="predicted"/>
<evidence type="ECO:0000256" key="1">
    <source>
        <dbReference type="PIRSR" id="PIRSR602169-1"/>
    </source>
</evidence>
<evidence type="ECO:0000259" key="2">
    <source>
        <dbReference type="Pfam" id="PF04151"/>
    </source>
</evidence>
<feature type="domain" description="Peptidase C-terminal archaeal/bacterial" evidence="2">
    <location>
        <begin position="70"/>
        <end position="141"/>
    </location>
</feature>
<dbReference type="PROSITE" id="PS51257">
    <property type="entry name" value="PROKAR_LIPOPROTEIN"/>
    <property type="match status" value="1"/>
</dbReference>
<dbReference type="PRINTS" id="PR00931">
    <property type="entry name" value="MICOLLPTASE"/>
</dbReference>
<name>A0A502KXV9_9GAMM</name>
<dbReference type="AlphaFoldDB" id="A0A502KXV9"/>
<dbReference type="GO" id="GO:0006508">
    <property type="term" value="P:proteolysis"/>
    <property type="evidence" value="ECO:0007669"/>
    <property type="project" value="InterPro"/>
</dbReference>
<evidence type="ECO:0000313" key="3">
    <source>
        <dbReference type="EMBL" id="TPH15964.1"/>
    </source>
</evidence>
<dbReference type="GO" id="GO:0008270">
    <property type="term" value="F:zinc ion binding"/>
    <property type="evidence" value="ECO:0007669"/>
    <property type="project" value="InterPro"/>
</dbReference>
<dbReference type="Proteomes" id="UP000315303">
    <property type="component" value="Unassembled WGS sequence"/>
</dbReference>